<dbReference type="SUPFAM" id="SSF54427">
    <property type="entry name" value="NTF2-like"/>
    <property type="match status" value="1"/>
</dbReference>
<feature type="chain" id="PRO_5042170560" description="SnoaL-like domain-containing protein" evidence="2">
    <location>
        <begin position="22"/>
        <end position="243"/>
    </location>
</feature>
<feature type="signal peptide" evidence="2">
    <location>
        <begin position="1"/>
        <end position="21"/>
    </location>
</feature>
<gene>
    <name evidence="5" type="ORF">A2I98_12655</name>
    <name evidence="4" type="ORF">D9T18_19785</name>
</gene>
<evidence type="ECO:0000313" key="4">
    <source>
        <dbReference type="EMBL" id="AYM88916.1"/>
    </source>
</evidence>
<dbReference type="RefSeq" id="WP_029773547.1">
    <property type="nucleotide sequence ID" value="NZ_CP033066.1"/>
</dbReference>
<keyword evidence="2" id="KW-0732">Signal</keyword>
<name>A0AAD0XDP3_9GAMM</name>
<feature type="compositionally biased region" description="Low complexity" evidence="1">
    <location>
        <begin position="35"/>
        <end position="45"/>
    </location>
</feature>
<dbReference type="EMBL" id="LVCM01000013">
    <property type="protein sequence ID" value="KYL33837.1"/>
    <property type="molecule type" value="Genomic_DNA"/>
</dbReference>
<organism evidence="4 7">
    <name type="scientific">Pseudoalteromonas agarivorans</name>
    <dbReference type="NCBI Taxonomy" id="176102"/>
    <lineage>
        <taxon>Bacteria</taxon>
        <taxon>Pseudomonadati</taxon>
        <taxon>Pseudomonadota</taxon>
        <taxon>Gammaproteobacteria</taxon>
        <taxon>Alteromonadales</taxon>
        <taxon>Pseudoalteromonadaceae</taxon>
        <taxon>Pseudoalteromonas</taxon>
    </lineage>
</organism>
<reference evidence="5 6" key="1">
    <citation type="submission" date="2016-03" db="EMBL/GenBank/DDBJ databases">
        <authorList>
            <person name="Zhang H."/>
            <person name="Liu R."/>
            <person name="Wang M."/>
            <person name="Wang H."/>
            <person name="Wang L."/>
            <person name="Song L."/>
        </authorList>
    </citation>
    <scope>NUCLEOTIDE SEQUENCE [LARGE SCALE GENOMIC DNA]</scope>
    <source>
        <strain evidence="5 6">DSM 16098</strain>
    </source>
</reference>
<proteinExistence type="predicted"/>
<feature type="domain" description="SnoaL-like" evidence="3">
    <location>
        <begin position="135"/>
        <end position="238"/>
    </location>
</feature>
<evidence type="ECO:0000256" key="2">
    <source>
        <dbReference type="SAM" id="SignalP"/>
    </source>
</evidence>
<dbReference type="InterPro" id="IPR032710">
    <property type="entry name" value="NTF2-like_dom_sf"/>
</dbReference>
<evidence type="ECO:0000259" key="3">
    <source>
        <dbReference type="Pfam" id="PF12680"/>
    </source>
</evidence>
<protein>
    <recommendedName>
        <fullName evidence="3">SnoaL-like domain-containing protein</fullName>
    </recommendedName>
</protein>
<accession>A0AAD0XDP3</accession>
<dbReference type="Gene3D" id="3.10.450.50">
    <property type="match status" value="1"/>
</dbReference>
<feature type="region of interest" description="Disordered" evidence="1">
    <location>
        <begin position="23"/>
        <end position="96"/>
    </location>
</feature>
<dbReference type="AlphaFoldDB" id="A0AAD0XDP3"/>
<dbReference type="Proteomes" id="UP000279995">
    <property type="component" value="Chromosome II"/>
</dbReference>
<dbReference type="InterPro" id="IPR037401">
    <property type="entry name" value="SnoaL-like"/>
</dbReference>
<evidence type="ECO:0000313" key="5">
    <source>
        <dbReference type="EMBL" id="KYL33837.1"/>
    </source>
</evidence>
<evidence type="ECO:0000313" key="7">
    <source>
        <dbReference type="Proteomes" id="UP000279995"/>
    </source>
</evidence>
<dbReference type="Pfam" id="PF12680">
    <property type="entry name" value="SnoaL_2"/>
    <property type="match status" value="1"/>
</dbReference>
<dbReference type="Proteomes" id="UP000075621">
    <property type="component" value="Unassembled WGS sequence"/>
</dbReference>
<dbReference type="EMBL" id="CP033066">
    <property type="protein sequence ID" value="AYM88916.1"/>
    <property type="molecule type" value="Genomic_DNA"/>
</dbReference>
<evidence type="ECO:0000313" key="6">
    <source>
        <dbReference type="Proteomes" id="UP000075621"/>
    </source>
</evidence>
<sequence length="243" mass="27225">MKSLSIIFASLIATVALISYAAEQTEETQEEQKSTEQASSSTQASNSPTKAKDEKLNTLEYQAPELKTPTVDTTKPDDSKVLGSETPKPVEKPKNKVEKAAAVAEAEKAVTQAKEALTAKQQAKAKQSRESLAVVEQLVEAYNARNIEQFIRMYDEDVEFYIFPNELLFKGKEKLIARYGLMFKKLKCINSSPIKRIVHGDIVIDHELSETCSTDENVVDKRSELVSSYQIKDGKIIRVLFFR</sequence>
<reference evidence="4 7" key="2">
    <citation type="submission" date="2018-10" db="EMBL/GenBank/DDBJ databases">
        <title>Complete Genome Sequence and Transcriptomic Profiles of a Marine Bacterium, Pseudoalteromonas agarivorans Hao 2018.</title>
        <authorList>
            <person name="Hao L."/>
        </authorList>
    </citation>
    <scope>NUCLEOTIDE SEQUENCE [LARGE SCALE GENOMIC DNA]</scope>
    <source>
        <strain evidence="4 7">Hao 2018</strain>
    </source>
</reference>
<evidence type="ECO:0000256" key="1">
    <source>
        <dbReference type="SAM" id="MobiDB-lite"/>
    </source>
</evidence>